<sequence length="218" mass="24420">MRLLLIEDDGPLARGLKTSLETQGYAVDWVALGKLGIESATQIDYQLVILDLGLSDLDGLEVLTKLKAHNASLPVLILTARNDINSKVTGLDQGADDYLAKPFDVEELMARLRVLERRNGTNTQTNIVVNNVVLNTQNNQLIVDGIEVGLSRKEYMVLRALMENLNRIQSKSSLEEKLYNWGEDVSSNTIEVYISNLRKRVPKDFIKTIRGVGYIIKH</sequence>
<dbReference type="PROSITE" id="PS50110">
    <property type="entry name" value="RESPONSE_REGULATORY"/>
    <property type="match status" value="1"/>
</dbReference>
<dbReference type="InterPro" id="IPR039420">
    <property type="entry name" value="WalR-like"/>
</dbReference>
<evidence type="ECO:0000256" key="1">
    <source>
        <dbReference type="ARBA" id="ARBA00023015"/>
    </source>
</evidence>
<dbReference type="GO" id="GO:0005829">
    <property type="term" value="C:cytosol"/>
    <property type="evidence" value="ECO:0007669"/>
    <property type="project" value="TreeGrafter"/>
</dbReference>
<dbReference type="InterPro" id="IPR036388">
    <property type="entry name" value="WH-like_DNA-bd_sf"/>
</dbReference>
<comment type="caution">
    <text evidence="8">The sequence shown here is derived from an EMBL/GenBank/DDBJ whole genome shotgun (WGS) entry which is preliminary data.</text>
</comment>
<dbReference type="SUPFAM" id="SSF52172">
    <property type="entry name" value="CheY-like"/>
    <property type="match status" value="1"/>
</dbReference>
<dbReference type="EMBL" id="PPSW01000014">
    <property type="protein sequence ID" value="TLX47144.1"/>
    <property type="molecule type" value="Genomic_DNA"/>
</dbReference>
<organism evidence="8 9">
    <name type="scientific">Pseudoalteromonas phenolica</name>
    <dbReference type="NCBI Taxonomy" id="161398"/>
    <lineage>
        <taxon>Bacteria</taxon>
        <taxon>Pseudomonadati</taxon>
        <taxon>Pseudomonadota</taxon>
        <taxon>Gammaproteobacteria</taxon>
        <taxon>Alteromonadales</taxon>
        <taxon>Pseudoalteromonadaceae</taxon>
        <taxon>Pseudoalteromonas</taxon>
    </lineage>
</organism>
<evidence type="ECO:0000259" key="7">
    <source>
        <dbReference type="PROSITE" id="PS51755"/>
    </source>
</evidence>
<evidence type="ECO:0000256" key="3">
    <source>
        <dbReference type="ARBA" id="ARBA00023163"/>
    </source>
</evidence>
<dbReference type="InterPro" id="IPR001789">
    <property type="entry name" value="Sig_transdc_resp-reg_receiver"/>
</dbReference>
<dbReference type="PANTHER" id="PTHR48111">
    <property type="entry name" value="REGULATOR OF RPOS"/>
    <property type="match status" value="1"/>
</dbReference>
<dbReference type="PANTHER" id="PTHR48111:SF67">
    <property type="entry name" value="TRANSCRIPTIONAL REGULATORY PROTEIN TCTD"/>
    <property type="match status" value="1"/>
</dbReference>
<dbReference type="GO" id="GO:0006355">
    <property type="term" value="P:regulation of DNA-templated transcription"/>
    <property type="evidence" value="ECO:0007669"/>
    <property type="project" value="InterPro"/>
</dbReference>
<dbReference type="Gene3D" id="3.40.50.2300">
    <property type="match status" value="1"/>
</dbReference>
<dbReference type="Gene3D" id="1.10.10.10">
    <property type="entry name" value="Winged helix-like DNA-binding domain superfamily/Winged helix DNA-binding domain"/>
    <property type="match status" value="1"/>
</dbReference>
<dbReference type="SUPFAM" id="SSF46894">
    <property type="entry name" value="C-terminal effector domain of the bipartite response regulators"/>
    <property type="match status" value="1"/>
</dbReference>
<proteinExistence type="predicted"/>
<dbReference type="InterPro" id="IPR016032">
    <property type="entry name" value="Sig_transdc_resp-reg_C-effctor"/>
</dbReference>
<dbReference type="InterPro" id="IPR011006">
    <property type="entry name" value="CheY-like_superfamily"/>
</dbReference>
<dbReference type="OrthoDB" id="9802426at2"/>
<keyword evidence="3" id="KW-0804">Transcription</keyword>
<dbReference type="GO" id="GO:0032993">
    <property type="term" value="C:protein-DNA complex"/>
    <property type="evidence" value="ECO:0007669"/>
    <property type="project" value="TreeGrafter"/>
</dbReference>
<evidence type="ECO:0000313" key="9">
    <source>
        <dbReference type="Proteomes" id="UP000309186"/>
    </source>
</evidence>
<dbReference type="InterPro" id="IPR001867">
    <property type="entry name" value="OmpR/PhoB-type_DNA-bd"/>
</dbReference>
<dbReference type="CDD" id="cd17624">
    <property type="entry name" value="REC_OmpR_PmrA-like"/>
    <property type="match status" value="1"/>
</dbReference>
<dbReference type="RefSeq" id="WP_138481055.1">
    <property type="nucleotide sequence ID" value="NZ_PPSW01000014.1"/>
</dbReference>
<keyword evidence="2 5" id="KW-0238">DNA-binding</keyword>
<accession>A0A5R9Q2V7</accession>
<dbReference type="Pfam" id="PF00072">
    <property type="entry name" value="Response_reg"/>
    <property type="match status" value="1"/>
</dbReference>
<evidence type="ECO:0000256" key="5">
    <source>
        <dbReference type="PROSITE-ProRule" id="PRU01091"/>
    </source>
</evidence>
<dbReference type="CDD" id="cd00383">
    <property type="entry name" value="trans_reg_C"/>
    <property type="match status" value="1"/>
</dbReference>
<dbReference type="GO" id="GO:0000976">
    <property type="term" value="F:transcription cis-regulatory region binding"/>
    <property type="evidence" value="ECO:0007669"/>
    <property type="project" value="TreeGrafter"/>
</dbReference>
<name>A0A5R9Q2V7_9GAMM</name>
<feature type="domain" description="Response regulatory" evidence="6">
    <location>
        <begin position="2"/>
        <end position="116"/>
    </location>
</feature>
<feature type="DNA-binding region" description="OmpR/PhoB-type" evidence="5">
    <location>
        <begin position="124"/>
        <end position="218"/>
    </location>
</feature>
<protein>
    <submittedName>
        <fullName evidence="8">DNA-binding response regulator</fullName>
    </submittedName>
</protein>
<dbReference type="Gene3D" id="6.10.250.690">
    <property type="match status" value="1"/>
</dbReference>
<keyword evidence="1" id="KW-0805">Transcription regulation</keyword>
<dbReference type="AlphaFoldDB" id="A0A5R9Q2V7"/>
<dbReference type="Proteomes" id="UP000309186">
    <property type="component" value="Unassembled WGS sequence"/>
</dbReference>
<gene>
    <name evidence="8" type="ORF">C1E24_10080</name>
</gene>
<feature type="modified residue" description="4-aspartylphosphate" evidence="4">
    <location>
        <position position="51"/>
    </location>
</feature>
<evidence type="ECO:0000256" key="2">
    <source>
        <dbReference type="ARBA" id="ARBA00023125"/>
    </source>
</evidence>
<evidence type="ECO:0000313" key="8">
    <source>
        <dbReference type="EMBL" id="TLX47144.1"/>
    </source>
</evidence>
<keyword evidence="4" id="KW-0597">Phosphoprotein</keyword>
<reference evidence="8 9" key="1">
    <citation type="submission" date="2018-01" db="EMBL/GenBank/DDBJ databases">
        <title>Co-occurrence of chitin degradation, pigmentation and bioactivity in marine Pseudoalteromonas.</title>
        <authorList>
            <person name="Paulsen S."/>
            <person name="Gram L."/>
            <person name="Machado H."/>
        </authorList>
    </citation>
    <scope>NUCLEOTIDE SEQUENCE [LARGE SCALE GENOMIC DNA]</scope>
    <source>
        <strain evidence="8 9">S3663</strain>
    </source>
</reference>
<evidence type="ECO:0000256" key="4">
    <source>
        <dbReference type="PROSITE-ProRule" id="PRU00169"/>
    </source>
</evidence>
<feature type="domain" description="OmpR/PhoB-type" evidence="7">
    <location>
        <begin position="124"/>
        <end position="218"/>
    </location>
</feature>
<dbReference type="PROSITE" id="PS51755">
    <property type="entry name" value="OMPR_PHOB"/>
    <property type="match status" value="1"/>
</dbReference>
<dbReference type="Pfam" id="PF00486">
    <property type="entry name" value="Trans_reg_C"/>
    <property type="match status" value="1"/>
</dbReference>
<evidence type="ECO:0000259" key="6">
    <source>
        <dbReference type="PROSITE" id="PS50110"/>
    </source>
</evidence>
<dbReference type="SMART" id="SM00448">
    <property type="entry name" value="REC"/>
    <property type="match status" value="1"/>
</dbReference>
<dbReference type="GO" id="GO:0000156">
    <property type="term" value="F:phosphorelay response regulator activity"/>
    <property type="evidence" value="ECO:0007669"/>
    <property type="project" value="TreeGrafter"/>
</dbReference>
<dbReference type="SMART" id="SM00862">
    <property type="entry name" value="Trans_reg_C"/>
    <property type="match status" value="1"/>
</dbReference>